<feature type="domain" description="Rhamnogalacturonase A/B/Epimerase-like pectate lyase" evidence="1">
    <location>
        <begin position="189"/>
        <end position="246"/>
    </location>
</feature>
<evidence type="ECO:0000259" key="1">
    <source>
        <dbReference type="Pfam" id="PF12708"/>
    </source>
</evidence>
<dbReference type="OrthoDB" id="7749009at2"/>
<dbReference type="AlphaFoldDB" id="A0A921NV06"/>
<protein>
    <submittedName>
        <fullName evidence="2">Endopygalactorunase Cell envelope biogenesis</fullName>
    </submittedName>
</protein>
<gene>
    <name evidence="2" type="ORF">PMES_02415</name>
</gene>
<comment type="caution">
    <text evidence="2">The sequence shown here is derived from an EMBL/GenBank/DDBJ whole genome shotgun (WGS) entry which is preliminary data.</text>
</comment>
<name>A0A921NV06_9RHOB</name>
<evidence type="ECO:0000313" key="2">
    <source>
        <dbReference type="EMBL" id="KAF0675294.1"/>
    </source>
</evidence>
<keyword evidence="3" id="KW-1185">Reference proteome</keyword>
<dbReference type="InterPro" id="IPR024535">
    <property type="entry name" value="RHGA/B-epi-like_pectate_lyase"/>
</dbReference>
<dbReference type="Gene3D" id="2.160.20.10">
    <property type="entry name" value="Single-stranded right-handed beta-helix, Pectin lyase-like"/>
    <property type="match status" value="2"/>
</dbReference>
<organism evidence="2 3">
    <name type="scientific">Profundibacterium mesophilum KAUST100406-0324</name>
    <dbReference type="NCBI Taxonomy" id="1037889"/>
    <lineage>
        <taxon>Bacteria</taxon>
        <taxon>Pseudomonadati</taxon>
        <taxon>Pseudomonadota</taxon>
        <taxon>Alphaproteobacteria</taxon>
        <taxon>Rhodobacterales</taxon>
        <taxon>Roseobacteraceae</taxon>
        <taxon>Profundibacterium</taxon>
    </lineage>
</organism>
<proteinExistence type="predicted"/>
<sequence length="763" mass="81616">MNKVITDGLVLMPPPFSQGLQVWARGDGTPGSASYADDPAAAFVPSDADFGGALELVKTQSVQKLRYTGETPILPGCYLRITAKVKAISGNLPAVRIAAWAGRGTQMHVGGLVETGGTVPLTRYGEVVEVSAIVGTGTRVGVDMPWGLEPIFGHFGIDLTGPNGGVIRIDDLVIEDVSSIFLSDIVAAVDVRDFGARGDGSTDDSAAFIAADAAAEGREVLVPEGVFHLGDHVTMASPVRFVGTVTAAAQTRLVLRRDFNLPSYLAAFGDEQLAFRKAFQALLNNTDHESLDLGGLRVELDEPIDMAAAVGNQDRFEIRRVIRNGQFNAIPGAGWTVAPVTSQASYSSANPRSLANVANIANIEVGSHVEGRGVGREVYVTARNVGAGTLTLSQPLHGPAPSQSYSFTRYRYALDFSGFSKLSKFTLTDIELQLDGRASGILLAPSGETFHIRDCFVTKPRDRGVTSHGTGCQDLQIDRCHFISAEQSAAATDRSSIGFNVNANDAKIRDSRFQRLGTTMVLAGNGHLIVGNHWFQGDNVSDGPRTAGLVLTETNVKSVVTGNYLDNSFLEWTNEHDAAPDFSNEFSFGGLSLTGNIFTANDVAAHFSWIVIKPFGSGHFLHGLSVTGNCFKAINGAIERVEKVDDSIAELDFSKSRLVTFSANTFNGVSQETVNPVSLEFEQPDNAVNWTLDPGPWLPFGGWSRTVAGLVPEGVIRTSSNAAVHAFPSILPLDGPARSRVRLEWPVAVRGKVQLSVRMDRPY</sequence>
<reference evidence="2" key="1">
    <citation type="submission" date="2013-03" db="EMBL/GenBank/DDBJ databases">
        <title>Genome Sequence of the Profundibacterium mesophilum strain KAUST100406-0324T from Red Sea, a novel genus in the family Rhodobacteraceae.</title>
        <authorList>
            <person name="Essack M."/>
            <person name="Alam I."/>
            <person name="Lafi F."/>
            <person name="Alawi W."/>
            <person name="Kamanu F."/>
            <person name="Al-Suwailem A."/>
            <person name="Lee O.O."/>
            <person name="Xu Y."/>
            <person name="Bajic V."/>
            <person name="Qian P.-Y."/>
            <person name="Archer J."/>
        </authorList>
    </citation>
    <scope>NUCLEOTIDE SEQUENCE</scope>
    <source>
        <strain evidence="2">KAUST100406-0324</strain>
    </source>
</reference>
<evidence type="ECO:0000313" key="3">
    <source>
        <dbReference type="Proteomes" id="UP000698242"/>
    </source>
</evidence>
<dbReference type="SUPFAM" id="SSF51126">
    <property type="entry name" value="Pectin lyase-like"/>
    <property type="match status" value="1"/>
</dbReference>
<dbReference type="InterPro" id="IPR012334">
    <property type="entry name" value="Pectin_lyas_fold"/>
</dbReference>
<dbReference type="RefSeq" id="WP_159965956.1">
    <property type="nucleotide sequence ID" value="NZ_APKE01000027.1"/>
</dbReference>
<dbReference type="EMBL" id="APKE01000027">
    <property type="protein sequence ID" value="KAF0675294.1"/>
    <property type="molecule type" value="Genomic_DNA"/>
</dbReference>
<accession>A0A921NV06</accession>
<dbReference type="Proteomes" id="UP000698242">
    <property type="component" value="Unassembled WGS sequence"/>
</dbReference>
<dbReference type="InterPro" id="IPR011050">
    <property type="entry name" value="Pectin_lyase_fold/virulence"/>
</dbReference>
<dbReference type="Pfam" id="PF12708">
    <property type="entry name" value="Pect-lyase_RHGA_epim"/>
    <property type="match status" value="1"/>
</dbReference>